<feature type="domain" description="PII-uridylyltransferase/Glutamine-synthetase adenylyltransferase" evidence="8">
    <location>
        <begin position="842"/>
        <end position="980"/>
    </location>
</feature>
<dbReference type="Gene3D" id="1.20.120.330">
    <property type="entry name" value="Nucleotidyltransferases domain 2"/>
    <property type="match status" value="2"/>
</dbReference>
<dbReference type="GO" id="GO:0005524">
    <property type="term" value="F:ATP binding"/>
    <property type="evidence" value="ECO:0007669"/>
    <property type="project" value="UniProtKB-KW"/>
</dbReference>
<comment type="caution">
    <text evidence="9">The sequence shown here is derived from an EMBL/GenBank/DDBJ whole genome shotgun (WGS) entry which is preliminary data.</text>
</comment>
<dbReference type="GO" id="GO:0008882">
    <property type="term" value="F:[glutamate-ammonia-ligase] adenylyltransferase activity"/>
    <property type="evidence" value="ECO:0007669"/>
    <property type="project" value="UniProtKB-EC"/>
</dbReference>
<dbReference type="Proteomes" id="UP000285376">
    <property type="component" value="Unassembled WGS sequence"/>
</dbReference>
<evidence type="ECO:0000259" key="7">
    <source>
        <dbReference type="Pfam" id="PF03710"/>
    </source>
</evidence>
<dbReference type="AlphaFoldDB" id="A0A417Z8Q9"/>
<keyword evidence="4" id="KW-0067">ATP-binding</keyword>
<accession>A0A417Z8Q9</accession>
<dbReference type="InterPro" id="IPR023057">
    <property type="entry name" value="GlnE"/>
</dbReference>
<evidence type="ECO:0000313" key="10">
    <source>
        <dbReference type="Proteomes" id="UP000285376"/>
    </source>
</evidence>
<dbReference type="RefSeq" id="WP_118912600.1">
    <property type="nucleotide sequence ID" value="NZ_CBCRVH010000006.1"/>
</dbReference>
<evidence type="ECO:0000256" key="6">
    <source>
        <dbReference type="ARBA" id="ARBA00023268"/>
    </source>
</evidence>
<dbReference type="PANTHER" id="PTHR30621:SF0">
    <property type="entry name" value="BIFUNCTIONAL GLUTAMINE SYNTHETASE ADENYLYLTRANSFERASE_ADENYLYL-REMOVING ENZYME"/>
    <property type="match status" value="1"/>
</dbReference>
<dbReference type="CDD" id="cd05401">
    <property type="entry name" value="NT_GlnE_GlnD_like"/>
    <property type="match status" value="2"/>
</dbReference>
<evidence type="ECO:0000313" key="9">
    <source>
        <dbReference type="EMBL" id="RHW47023.1"/>
    </source>
</evidence>
<dbReference type="Pfam" id="PF03710">
    <property type="entry name" value="GlnE"/>
    <property type="match status" value="2"/>
</dbReference>
<dbReference type="EMBL" id="QWLM01000003">
    <property type="protein sequence ID" value="RHW47023.1"/>
    <property type="molecule type" value="Genomic_DNA"/>
</dbReference>
<evidence type="ECO:0000259" key="8">
    <source>
        <dbReference type="Pfam" id="PF08335"/>
    </source>
</evidence>
<dbReference type="SUPFAM" id="SSF81301">
    <property type="entry name" value="Nucleotidyltransferase"/>
    <property type="match status" value="2"/>
</dbReference>
<dbReference type="InterPro" id="IPR013546">
    <property type="entry name" value="PII_UdlTrfase/GS_AdlTrfase"/>
</dbReference>
<gene>
    <name evidence="9" type="ORF">D1832_03145</name>
</gene>
<sequence length="996" mass="110119">MNANAARAGSSPWRRAGFLDTTRAQSLAAEVSDLLDQVSLLATITAVADPDQALLLLARLREVLDDGEREALADALSDTEARARLLGVMGASSALGDHLVAKPDQWRDVVAAQRRDQDTLARLLIAEIDGRDEKVTAYDALRVAYRRQLVQIAALDVTEIAVNVLPATAASLADLAGAALEAGLHIATTRIDGADQARLAVIGMGKTGGRELNYISDVDVVFVAEPAEGADEDVALRVATELATEMMRACSASTGEGSLWQVDAALRPEGKQGPLVRTLESHKAYYDRWAKGWEFQALLKARPVAGDVALGEAYTELIRPMVWQASKRENFVEDAQAMRRRVEAHVPSHEQERQIKLGQGGLRDIEFSVQLLQLVHGRTDDRVRARSTLDALMTLSSWGYVGRTDASALDTSYRQLRVLEHRIQLSKMRRTHLMPTNDADLRRLGRAVGFTSDPAESVTRHWRDLSRSVRRLHEKLFYRPLLSAVARLDDDDARLSDEGARDRLSALGYADPAGALRHLESLTAGLTRRAQIQRTLMPVILQWLADGPTPDAGLLAYRRISDELGTSHWYLNTLREGSTAELFAEVLSRSRYVADLLERAPESVKLFAESSRRVPRSRTAIASTMASVVSRQQDVEKAMLAARSVRRNELTRVAIADVLHEIDLDGVSDALTDIMSATLQVGLDLAWREVLGSEKEQLTDIAVIGMGRYGGGELGYSSDADVIFVHRPREGTDASAAQDQALAVVTQLRRLVHLPGSDPKLEIDADLRPEGKSGPLVRSIDSYASYYERWSEGWEAQALLRAAFVVGDPSLGRDFEALIDPLRWPEGGISEKSIRQIRTLKARMEAERIPRGADPRTHFKLGRGGLSDVEWCVQLYQLEHAHDHEELRGTSTVSTLRALAELDLLDEHDAEVLAEAWIMASRVRNASVLWRGRPVESLPSDLRDSEGIATLLGMPRGDGRELGEEYRKLARRARLVVDRVFYGESEETRRGPSFRR</sequence>
<dbReference type="GO" id="GO:0047388">
    <property type="term" value="F:[glutamine synthetase]-adenylyl-L-tyrosine phosphorylase activity"/>
    <property type="evidence" value="ECO:0007669"/>
    <property type="project" value="UniProtKB-EC"/>
</dbReference>
<dbReference type="NCBIfam" id="NF010707">
    <property type="entry name" value="PRK14109.1"/>
    <property type="match status" value="1"/>
</dbReference>
<evidence type="ECO:0000256" key="3">
    <source>
        <dbReference type="ARBA" id="ARBA00022741"/>
    </source>
</evidence>
<feature type="domain" description="Glutamate-ammonia ligase adenylyltransferase repeated" evidence="7">
    <location>
        <begin position="583"/>
        <end position="816"/>
    </location>
</feature>
<dbReference type="InterPro" id="IPR005190">
    <property type="entry name" value="GlnE_rpt_dom"/>
</dbReference>
<evidence type="ECO:0000256" key="1">
    <source>
        <dbReference type="ARBA" id="ARBA00022679"/>
    </source>
</evidence>
<name>A0A417Z8Q9_9MICO</name>
<dbReference type="EC" id="2.7.7.89" evidence="9"/>
<dbReference type="PANTHER" id="PTHR30621">
    <property type="entry name" value="GLUTAMINE SYNTHETASE ADENYLYLTRANSFERASE"/>
    <property type="match status" value="1"/>
</dbReference>
<evidence type="ECO:0000256" key="2">
    <source>
        <dbReference type="ARBA" id="ARBA00022695"/>
    </source>
</evidence>
<feature type="domain" description="PII-uridylyltransferase/Glutamine-synthetase adenylyltransferase" evidence="8">
    <location>
        <begin position="336"/>
        <end position="477"/>
    </location>
</feature>
<proteinExistence type="predicted"/>
<evidence type="ECO:0000256" key="4">
    <source>
        <dbReference type="ARBA" id="ARBA00022840"/>
    </source>
</evidence>
<dbReference type="Gene3D" id="3.30.460.10">
    <property type="entry name" value="Beta Polymerase, domain 2"/>
    <property type="match status" value="2"/>
</dbReference>
<dbReference type="SUPFAM" id="SSF81593">
    <property type="entry name" value="Nucleotidyltransferase substrate binding subunit/domain"/>
    <property type="match status" value="2"/>
</dbReference>
<reference evidence="9 10" key="1">
    <citation type="submission" date="2018-08" db="EMBL/GenBank/DDBJ databases">
        <title>Whole genome sequence analysis of Dermacoccus abyssi bacteria isolated from Deep Mariana trench Micromonospora spp reveals genes involved in the environmental adaptation and production of secondary metabolites.</title>
        <authorList>
            <person name="Abdel-Mageed W.M."/>
            <person name="Lehri B."/>
            <person name="Nouioui I."/>
            <person name="Goodfellow I."/>
            <person name="Jaspars M."/>
            <person name="Karlyshev A."/>
        </authorList>
    </citation>
    <scope>NUCLEOTIDE SEQUENCE [LARGE SCALE GENOMIC DNA]</scope>
    <source>
        <strain evidence="9 10">MT1.1</strain>
    </source>
</reference>
<keyword evidence="6" id="KW-0511">Multifunctional enzyme</keyword>
<dbReference type="GO" id="GO:0005829">
    <property type="term" value="C:cytosol"/>
    <property type="evidence" value="ECO:0007669"/>
    <property type="project" value="TreeGrafter"/>
</dbReference>
<dbReference type="EC" id="2.7.7.42" evidence="9"/>
<keyword evidence="3" id="KW-0547">Nucleotide-binding</keyword>
<keyword evidence="5" id="KW-0460">Magnesium</keyword>
<dbReference type="GO" id="GO:0000820">
    <property type="term" value="P:regulation of glutamine family amino acid metabolic process"/>
    <property type="evidence" value="ECO:0007669"/>
    <property type="project" value="TreeGrafter"/>
</dbReference>
<protein>
    <submittedName>
        <fullName evidence="9">Bifunctional [glutamine synthetase] adenylyltransferase/[glutamine synthetase]-adenylyl-L-tyrosine phosphorylase</fullName>
        <ecNumber evidence="9">2.7.7.42</ecNumber>
        <ecNumber evidence="9">2.7.7.89</ecNumber>
    </submittedName>
</protein>
<dbReference type="InterPro" id="IPR043519">
    <property type="entry name" value="NT_sf"/>
</dbReference>
<feature type="domain" description="Glutamate-ammonia ligase adenylyltransferase repeated" evidence="7">
    <location>
        <begin position="84"/>
        <end position="313"/>
    </location>
</feature>
<keyword evidence="2 9" id="KW-0548">Nucleotidyltransferase</keyword>
<organism evidence="9 10">
    <name type="scientific">Dermacoccus abyssi</name>
    <dbReference type="NCBI Taxonomy" id="322596"/>
    <lineage>
        <taxon>Bacteria</taxon>
        <taxon>Bacillati</taxon>
        <taxon>Actinomycetota</taxon>
        <taxon>Actinomycetes</taxon>
        <taxon>Micrococcales</taxon>
        <taxon>Dermacoccaceae</taxon>
        <taxon>Dermacoccus</taxon>
    </lineage>
</organism>
<keyword evidence="1 9" id="KW-0808">Transferase</keyword>
<dbReference type="Pfam" id="PF08335">
    <property type="entry name" value="GlnD_UR_UTase"/>
    <property type="match status" value="2"/>
</dbReference>
<evidence type="ECO:0000256" key="5">
    <source>
        <dbReference type="ARBA" id="ARBA00022842"/>
    </source>
</evidence>